<organism evidence="7">
    <name type="scientific">Caldilinea aerophila</name>
    <dbReference type="NCBI Taxonomy" id="133453"/>
    <lineage>
        <taxon>Bacteria</taxon>
        <taxon>Bacillati</taxon>
        <taxon>Chloroflexota</taxon>
        <taxon>Caldilineae</taxon>
        <taxon>Caldilineales</taxon>
        <taxon>Caldilineaceae</taxon>
        <taxon>Caldilinea</taxon>
    </lineage>
</organism>
<name>A0A7C1FJU4_9CHLR</name>
<keyword evidence="4 5" id="KW-0472">Membrane</keyword>
<dbReference type="GO" id="GO:0016020">
    <property type="term" value="C:membrane"/>
    <property type="evidence" value="ECO:0007669"/>
    <property type="project" value="UniProtKB-SubCell"/>
</dbReference>
<evidence type="ECO:0000256" key="4">
    <source>
        <dbReference type="ARBA" id="ARBA00023136"/>
    </source>
</evidence>
<evidence type="ECO:0000256" key="2">
    <source>
        <dbReference type="ARBA" id="ARBA00022692"/>
    </source>
</evidence>
<keyword evidence="3 5" id="KW-1133">Transmembrane helix</keyword>
<reference evidence="7" key="1">
    <citation type="journal article" date="2020" name="mSystems">
        <title>Genome- and Community-Level Interaction Insights into Carbon Utilization and Element Cycling Functions of Hydrothermarchaeota in Hydrothermal Sediment.</title>
        <authorList>
            <person name="Zhou Z."/>
            <person name="Liu Y."/>
            <person name="Xu W."/>
            <person name="Pan J."/>
            <person name="Luo Z.H."/>
            <person name="Li M."/>
        </authorList>
    </citation>
    <scope>NUCLEOTIDE SEQUENCE [LARGE SCALE GENOMIC DNA]</scope>
    <source>
        <strain evidence="7">SpSt-289</strain>
    </source>
</reference>
<comment type="subcellular location">
    <subcellularLocation>
        <location evidence="1">Membrane</location>
        <topology evidence="1">Multi-pass membrane protein</topology>
    </subcellularLocation>
</comment>
<proteinExistence type="predicted"/>
<protein>
    <recommendedName>
        <fullName evidence="6">Yip1 domain-containing protein</fullName>
    </recommendedName>
</protein>
<sequence>MNFSDMWQTWLKATTSPSEATYLELRQRPEANVTTAILWIAIYAVFSSVIGLLGGLMAFNTMNTFMPQFMAQAGMSPAEAAQFEQMMRMFTGGMGMGMVGFGSLLNLIIVPLFFLLGVAVYHLIAKVLRGVGEFGRYAYLNAAFSAPLGIIGTVINLVPFGGCLTPFLFIYSLALVFFATKAEHRLSDGRALMVVLIPLLVLLALGICAVALVLSALMSLRVQ</sequence>
<feature type="transmembrane region" description="Helical" evidence="5">
    <location>
        <begin position="164"/>
        <end position="180"/>
    </location>
</feature>
<evidence type="ECO:0000256" key="3">
    <source>
        <dbReference type="ARBA" id="ARBA00022989"/>
    </source>
</evidence>
<dbReference type="AlphaFoldDB" id="A0A7C1FJU4"/>
<evidence type="ECO:0000256" key="5">
    <source>
        <dbReference type="SAM" id="Phobius"/>
    </source>
</evidence>
<feature type="transmembrane region" description="Helical" evidence="5">
    <location>
        <begin position="36"/>
        <end position="59"/>
    </location>
</feature>
<feature type="transmembrane region" description="Helical" evidence="5">
    <location>
        <begin position="192"/>
        <end position="218"/>
    </location>
</feature>
<evidence type="ECO:0000259" key="6">
    <source>
        <dbReference type="Pfam" id="PF04893"/>
    </source>
</evidence>
<feature type="transmembrane region" description="Helical" evidence="5">
    <location>
        <begin position="104"/>
        <end position="125"/>
    </location>
</feature>
<feature type="transmembrane region" description="Helical" evidence="5">
    <location>
        <begin position="137"/>
        <end position="158"/>
    </location>
</feature>
<accession>A0A7C1FJU4</accession>
<dbReference type="InterPro" id="IPR006977">
    <property type="entry name" value="Yip1_dom"/>
</dbReference>
<feature type="domain" description="Yip1" evidence="6">
    <location>
        <begin position="21"/>
        <end position="205"/>
    </location>
</feature>
<evidence type="ECO:0000313" key="7">
    <source>
        <dbReference type="EMBL" id="HDX30913.1"/>
    </source>
</evidence>
<keyword evidence="2 5" id="KW-0812">Transmembrane</keyword>
<evidence type="ECO:0000256" key="1">
    <source>
        <dbReference type="ARBA" id="ARBA00004141"/>
    </source>
</evidence>
<gene>
    <name evidence="7" type="ORF">ENQ20_05395</name>
</gene>
<dbReference type="Pfam" id="PF04893">
    <property type="entry name" value="Yip1"/>
    <property type="match status" value="1"/>
</dbReference>
<dbReference type="EMBL" id="DSMG01000059">
    <property type="protein sequence ID" value="HDX30913.1"/>
    <property type="molecule type" value="Genomic_DNA"/>
</dbReference>
<comment type="caution">
    <text evidence="7">The sequence shown here is derived from an EMBL/GenBank/DDBJ whole genome shotgun (WGS) entry which is preliminary data.</text>
</comment>